<accession>A0A1X7V0H8</accession>
<protein>
    <submittedName>
        <fullName evidence="2">Uncharacterized protein</fullName>
    </submittedName>
</protein>
<sequence>MEQEEVFQSASRQGSRNSLHPEERPLSPAQG</sequence>
<name>A0A1X7V0H8_AMPQE</name>
<evidence type="ECO:0000256" key="1">
    <source>
        <dbReference type="SAM" id="MobiDB-lite"/>
    </source>
</evidence>
<feature type="compositionally biased region" description="Polar residues" evidence="1">
    <location>
        <begin position="1"/>
        <end position="18"/>
    </location>
</feature>
<dbReference type="AlphaFoldDB" id="A0A1X7V0H8"/>
<feature type="region of interest" description="Disordered" evidence="1">
    <location>
        <begin position="1"/>
        <end position="31"/>
    </location>
</feature>
<dbReference type="InParanoid" id="A0A1X7V0H8"/>
<organism evidence="2">
    <name type="scientific">Amphimedon queenslandica</name>
    <name type="common">Sponge</name>
    <dbReference type="NCBI Taxonomy" id="400682"/>
    <lineage>
        <taxon>Eukaryota</taxon>
        <taxon>Metazoa</taxon>
        <taxon>Porifera</taxon>
        <taxon>Demospongiae</taxon>
        <taxon>Heteroscleromorpha</taxon>
        <taxon>Haplosclerida</taxon>
        <taxon>Niphatidae</taxon>
        <taxon>Amphimedon</taxon>
    </lineage>
</organism>
<reference evidence="2" key="1">
    <citation type="submission" date="2017-05" db="UniProtKB">
        <authorList>
            <consortium name="EnsemblMetazoa"/>
        </authorList>
    </citation>
    <scope>IDENTIFICATION</scope>
</reference>
<proteinExistence type="predicted"/>
<evidence type="ECO:0000313" key="2">
    <source>
        <dbReference type="EnsemblMetazoa" id="Aqu2.1.33735_001"/>
    </source>
</evidence>
<dbReference type="EnsemblMetazoa" id="Aqu2.1.33735_001">
    <property type="protein sequence ID" value="Aqu2.1.33735_001"/>
    <property type="gene ID" value="Aqu2.1.33735"/>
</dbReference>